<dbReference type="eggNOG" id="COG3081">
    <property type="taxonomic scope" value="Bacteria"/>
</dbReference>
<dbReference type="HOGENOM" id="CLU_068639_0_0_10"/>
<gene>
    <name evidence="1" type="ordered locus">Pedsa_0964</name>
</gene>
<evidence type="ECO:0000313" key="1">
    <source>
        <dbReference type="EMBL" id="ADY51536.1"/>
    </source>
</evidence>
<dbReference type="Proteomes" id="UP000000310">
    <property type="component" value="Chromosome"/>
</dbReference>
<proteinExistence type="predicted"/>
<name>F0SAU1_PSESL</name>
<reference evidence="2" key="2">
    <citation type="submission" date="2011-02" db="EMBL/GenBank/DDBJ databases">
        <title>The complete genome of Pedobacter saltans DSM 12145.</title>
        <authorList>
            <consortium name="US DOE Joint Genome Institute (JGI-PGF)"/>
            <person name="Lucas S."/>
            <person name="Copeland A."/>
            <person name="Lapidus A."/>
            <person name="Bruce D."/>
            <person name="Goodwin L."/>
            <person name="Pitluck S."/>
            <person name="Kyrpides N."/>
            <person name="Mavromatis K."/>
            <person name="Pagani I."/>
            <person name="Ivanova N."/>
            <person name="Ovchinnikova G."/>
            <person name="Lu M."/>
            <person name="Detter J.C."/>
            <person name="Han C."/>
            <person name="Land M."/>
            <person name="Hauser L."/>
            <person name="Markowitz V."/>
            <person name="Cheng J.-F."/>
            <person name="Hugenholtz P."/>
            <person name="Woyke T."/>
            <person name="Wu D."/>
            <person name="Tindall B."/>
            <person name="Pomrenke H.G."/>
            <person name="Brambilla E."/>
            <person name="Klenk H.-P."/>
            <person name="Eisen J.A."/>
        </authorList>
    </citation>
    <scope>NUCLEOTIDE SEQUENCE [LARGE SCALE GENOMIC DNA]</scope>
    <source>
        <strain evidence="2">ATCC 51119 / DSM 12145 / JCM 21818 / LMG 10337 / NBRC 100064 / NCIMB 13643</strain>
    </source>
</reference>
<evidence type="ECO:0008006" key="3">
    <source>
        <dbReference type="Google" id="ProtNLM"/>
    </source>
</evidence>
<protein>
    <recommendedName>
        <fullName evidence="3">Nucleoid-associated protein</fullName>
    </recommendedName>
</protein>
<evidence type="ECO:0000313" key="2">
    <source>
        <dbReference type="Proteomes" id="UP000000310"/>
    </source>
</evidence>
<dbReference type="KEGG" id="psn:Pedsa_0964"/>
<dbReference type="OrthoDB" id="9153118at2"/>
<dbReference type="RefSeq" id="WP_013632036.1">
    <property type="nucleotide sequence ID" value="NC_015177.1"/>
</dbReference>
<sequence>MVTFFETNLEKLVINKVGNKLQDESFVATDKQISISDQSLTLVNLLMHYFLTPFQKVQQVYRFSDHSEVKPVIEEYFTNKIDFVKLTKELTGVLYNTCNHPKIKGGEVYFTLFDNLQIEGELHRAIGIFKSESKESYLKVHPDGDGFAVDYEEQAINTHKLEKGCLIFNTDKDQGYKVVIVDETNNSKGDAAIYWKDDFLNLSVRNDNFNVTQNCLSVIKQFIGHDIDDNFEISQTDKAALLNKSIKYFKERESFEWEEFAEEVIGNQEASDMLKGKLDEYSEDYGQPIPETFEVSSNAVKKQQSKFKKVIKLDKDYQIHIHGAKQKIERGFDEEKGMNFYKVYFQEEN</sequence>
<dbReference type="AlphaFoldDB" id="F0SAU1"/>
<accession>F0SAU1</accession>
<dbReference type="EMBL" id="CP002545">
    <property type="protein sequence ID" value="ADY51536.1"/>
    <property type="molecule type" value="Genomic_DNA"/>
</dbReference>
<reference evidence="1 2" key="1">
    <citation type="journal article" date="2011" name="Stand. Genomic Sci.">
        <title>Complete genome sequence of the gliding, heparinolytic Pedobacter saltans type strain (113).</title>
        <authorList>
            <person name="Liolios K."/>
            <person name="Sikorski J."/>
            <person name="Lu M."/>
            <person name="Nolan M."/>
            <person name="Lapidus A."/>
            <person name="Lucas S."/>
            <person name="Hammon N."/>
            <person name="Deshpande S."/>
            <person name="Cheng J.F."/>
            <person name="Tapia R."/>
            <person name="Han C."/>
            <person name="Goodwin L."/>
            <person name="Pitluck S."/>
            <person name="Huntemann M."/>
            <person name="Ivanova N."/>
            <person name="Pagani I."/>
            <person name="Mavromatis K."/>
            <person name="Ovchinikova G."/>
            <person name="Pati A."/>
            <person name="Chen A."/>
            <person name="Palaniappan K."/>
            <person name="Land M."/>
            <person name="Hauser L."/>
            <person name="Brambilla E.M."/>
            <person name="Kotsyurbenko O."/>
            <person name="Rohde M."/>
            <person name="Tindall B.J."/>
            <person name="Abt B."/>
            <person name="Goker M."/>
            <person name="Detter J.C."/>
            <person name="Woyke T."/>
            <person name="Bristow J."/>
            <person name="Eisen J.A."/>
            <person name="Markowitz V."/>
            <person name="Hugenholtz P."/>
            <person name="Klenk H.P."/>
            <person name="Kyrpides N.C."/>
        </authorList>
    </citation>
    <scope>NUCLEOTIDE SEQUENCE [LARGE SCALE GENOMIC DNA]</scope>
    <source>
        <strain evidence="2">ATCC 51119 / DSM 12145 / JCM 21818 / LMG 10337 / NBRC 100064 / NCIMB 13643</strain>
    </source>
</reference>
<keyword evidence="2" id="KW-1185">Reference proteome</keyword>
<dbReference type="STRING" id="762903.Pedsa_0964"/>
<organism evidence="1 2">
    <name type="scientific">Pseudopedobacter saltans (strain ATCC 51119 / DSM 12145 / JCM 21818 / CCUG 39354 / LMG 10337 / NBRC 100064 / NCIMB 13643)</name>
    <name type="common">Pedobacter saltans</name>
    <dbReference type="NCBI Taxonomy" id="762903"/>
    <lineage>
        <taxon>Bacteria</taxon>
        <taxon>Pseudomonadati</taxon>
        <taxon>Bacteroidota</taxon>
        <taxon>Sphingobacteriia</taxon>
        <taxon>Sphingobacteriales</taxon>
        <taxon>Sphingobacteriaceae</taxon>
        <taxon>Pseudopedobacter</taxon>
    </lineage>
</organism>